<proteinExistence type="predicted"/>
<dbReference type="STRING" id="658429.L8G905"/>
<dbReference type="InterPro" id="IPR011598">
    <property type="entry name" value="bHLH_dom"/>
</dbReference>
<dbReference type="PANTHER" id="PTHR46266:SF4">
    <property type="entry name" value="TRANSCRIPTION FACTOR TT8"/>
    <property type="match status" value="1"/>
</dbReference>
<dbReference type="PANTHER" id="PTHR46266">
    <property type="entry name" value="TRANSCRIPTION FACTOR TT8"/>
    <property type="match status" value="1"/>
</dbReference>
<dbReference type="OrthoDB" id="690068at2759"/>
<evidence type="ECO:0000256" key="1">
    <source>
        <dbReference type="SAM" id="MobiDB-lite"/>
    </source>
</evidence>
<dbReference type="AlphaFoldDB" id="L8G905"/>
<reference evidence="4" key="1">
    <citation type="submission" date="2010-09" db="EMBL/GenBank/DDBJ databases">
        <title>The genome sequence of Geomyces destructans 20631-21.</title>
        <authorList>
            <consortium name="The Broad Institute Genome Sequencing Platform"/>
            <person name="Cuomo C.A."/>
            <person name="Blehert D.S."/>
            <person name="Lorch J.M."/>
            <person name="Young S.K."/>
            <person name="Zeng Q."/>
            <person name="Gargeya S."/>
            <person name="Fitzgerald M."/>
            <person name="Haas B."/>
            <person name="Abouelleil A."/>
            <person name="Alvarado L."/>
            <person name="Arachchi H.M."/>
            <person name="Berlin A."/>
            <person name="Brown A."/>
            <person name="Chapman S.B."/>
            <person name="Chen Z."/>
            <person name="Dunbar C."/>
            <person name="Freedman E."/>
            <person name="Gearin G."/>
            <person name="Gellesch M."/>
            <person name="Goldberg J."/>
            <person name="Griggs A."/>
            <person name="Gujja S."/>
            <person name="Heiman D."/>
            <person name="Howarth C."/>
            <person name="Larson L."/>
            <person name="Lui A."/>
            <person name="MacDonald P.J.P."/>
            <person name="Montmayeur A."/>
            <person name="Murphy C."/>
            <person name="Neiman D."/>
            <person name="Pearson M."/>
            <person name="Priest M."/>
            <person name="Roberts A."/>
            <person name="Saif S."/>
            <person name="Shea T."/>
            <person name="Shenoy N."/>
            <person name="Sisk P."/>
            <person name="Stolte C."/>
            <person name="Sykes S."/>
            <person name="Wortman J."/>
            <person name="Nusbaum C."/>
            <person name="Birren B."/>
        </authorList>
    </citation>
    <scope>NUCLEOTIDE SEQUENCE [LARGE SCALE GENOMIC DNA]</scope>
    <source>
        <strain evidence="4">ATCC MYA-4855 / 20631-21</strain>
    </source>
</reference>
<organism evidence="3 4">
    <name type="scientific">Pseudogymnoascus destructans (strain ATCC MYA-4855 / 20631-21)</name>
    <name type="common">Bat white-nose syndrome fungus</name>
    <name type="synonym">Geomyces destructans</name>
    <dbReference type="NCBI Taxonomy" id="658429"/>
    <lineage>
        <taxon>Eukaryota</taxon>
        <taxon>Fungi</taxon>
        <taxon>Dikarya</taxon>
        <taxon>Ascomycota</taxon>
        <taxon>Pezizomycotina</taxon>
        <taxon>Leotiomycetes</taxon>
        <taxon>Thelebolales</taxon>
        <taxon>Thelebolaceae</taxon>
        <taxon>Pseudogymnoascus</taxon>
    </lineage>
</organism>
<feature type="region of interest" description="Disordered" evidence="1">
    <location>
        <begin position="253"/>
        <end position="305"/>
    </location>
</feature>
<evidence type="ECO:0000313" key="3">
    <source>
        <dbReference type="EMBL" id="ELR09359.1"/>
    </source>
</evidence>
<dbReference type="HOGENOM" id="CLU_021798_0_1_1"/>
<dbReference type="SUPFAM" id="SSF47459">
    <property type="entry name" value="HLH, helix-loop-helix DNA-binding domain"/>
    <property type="match status" value="1"/>
</dbReference>
<feature type="compositionally biased region" description="Basic residues" evidence="1">
    <location>
        <begin position="148"/>
        <end position="162"/>
    </location>
</feature>
<dbReference type="SMART" id="SM00353">
    <property type="entry name" value="HLH"/>
    <property type="match status" value="1"/>
</dbReference>
<feature type="compositionally biased region" description="Low complexity" evidence="1">
    <location>
        <begin position="254"/>
        <end position="265"/>
    </location>
</feature>
<dbReference type="Gene3D" id="4.10.280.10">
    <property type="entry name" value="Helix-loop-helix DNA-binding domain"/>
    <property type="match status" value="1"/>
</dbReference>
<feature type="compositionally biased region" description="Low complexity" evidence="1">
    <location>
        <begin position="288"/>
        <end position="303"/>
    </location>
</feature>
<dbReference type="InParanoid" id="L8G905"/>
<feature type="compositionally biased region" description="Low complexity" evidence="1">
    <location>
        <begin position="113"/>
        <end position="124"/>
    </location>
</feature>
<dbReference type="GO" id="GO:0046983">
    <property type="term" value="F:protein dimerization activity"/>
    <property type="evidence" value="ECO:0007669"/>
    <property type="project" value="InterPro"/>
</dbReference>
<dbReference type="Proteomes" id="UP000011064">
    <property type="component" value="Unassembled WGS sequence"/>
</dbReference>
<feature type="compositionally biased region" description="Low complexity" evidence="1">
    <location>
        <begin position="83"/>
        <end position="93"/>
    </location>
</feature>
<accession>L8G905</accession>
<feature type="compositionally biased region" description="Low complexity" evidence="1">
    <location>
        <begin position="42"/>
        <end position="63"/>
    </location>
</feature>
<feature type="region of interest" description="Disordered" evidence="1">
    <location>
        <begin position="375"/>
        <end position="404"/>
    </location>
</feature>
<dbReference type="InterPro" id="IPR036638">
    <property type="entry name" value="HLH_DNA-bd_sf"/>
</dbReference>
<protein>
    <recommendedName>
        <fullName evidence="2">BHLH domain-containing protein</fullName>
    </recommendedName>
</protein>
<sequence length="404" mass="43449">MPRPTAPPTPSSSTDLKSRDGSLFISSQMSFELPPPALTFDSRPSSTSAASSSSSYHPHSPMSGAQPAPAAKPRASTGRKRTSTAGSSAAKGAEPFDLPPPPTRTRKIIQMKPADAPASAPSADEQPAKTAAASKRKPPSATSAAGRKMARKTAHSLIERRRRSKMNEEFGVLKDMIPACKGEMHKLAILQASIEYVRYLEDCIAQLKSPFNTPTIAIRHESTSIAPHSYAASSSASEASHTDTEMTTAPPAFAQQSAQQHQQHQQQHHHHTQQPQQIPQQQHHHHTQQPQQIPQQQPSQSPPLRAAEDFQRTYSFSHSSSTSPAFGPQTYTGAPAWLGSAASSALTSPALGPMAEEETATVALMMLNGDWRMGEQRERERGGAVAGGEVQRPRGMSVRDMLST</sequence>
<dbReference type="VEuPathDB" id="FungiDB:GMDG_03925"/>
<feature type="region of interest" description="Disordered" evidence="1">
    <location>
        <begin position="1"/>
        <end position="162"/>
    </location>
</feature>
<dbReference type="EMBL" id="GL573235">
    <property type="protein sequence ID" value="ELR09359.1"/>
    <property type="molecule type" value="Genomic_DNA"/>
</dbReference>
<dbReference type="PROSITE" id="PS50888">
    <property type="entry name" value="BHLH"/>
    <property type="match status" value="1"/>
</dbReference>
<dbReference type="Pfam" id="PF00010">
    <property type="entry name" value="HLH"/>
    <property type="match status" value="1"/>
</dbReference>
<feature type="compositionally biased region" description="Pro residues" evidence="1">
    <location>
        <begin position="1"/>
        <end position="10"/>
    </location>
</feature>
<keyword evidence="4" id="KW-1185">Reference proteome</keyword>
<evidence type="ECO:0000313" key="4">
    <source>
        <dbReference type="Proteomes" id="UP000011064"/>
    </source>
</evidence>
<gene>
    <name evidence="3" type="ORF">GMDG_03925</name>
</gene>
<name>L8G905_PSED2</name>
<evidence type="ECO:0000259" key="2">
    <source>
        <dbReference type="PROSITE" id="PS50888"/>
    </source>
</evidence>
<feature type="domain" description="BHLH" evidence="2">
    <location>
        <begin position="150"/>
        <end position="200"/>
    </location>
</feature>